<evidence type="ECO:0000313" key="4">
    <source>
        <dbReference type="Proteomes" id="UP001183388"/>
    </source>
</evidence>
<dbReference type="Proteomes" id="UP001183388">
    <property type="component" value="Unassembled WGS sequence"/>
</dbReference>
<organism evidence="3 4">
    <name type="scientific">Streptomyces boetiae</name>
    <dbReference type="NCBI Taxonomy" id="3075541"/>
    <lineage>
        <taxon>Bacteria</taxon>
        <taxon>Bacillati</taxon>
        <taxon>Actinomycetota</taxon>
        <taxon>Actinomycetes</taxon>
        <taxon>Kitasatosporales</taxon>
        <taxon>Streptomycetaceae</taxon>
        <taxon>Streptomyces</taxon>
    </lineage>
</organism>
<dbReference type="Gene3D" id="3.90.25.10">
    <property type="entry name" value="UDP-galactose 4-epimerase, domain 1"/>
    <property type="match status" value="1"/>
</dbReference>
<dbReference type="EMBL" id="JAVREN010000009">
    <property type="protein sequence ID" value="MDT0307100.1"/>
    <property type="molecule type" value="Genomic_DNA"/>
</dbReference>
<feature type="domain" description="NAD(P)-binding" evidence="2">
    <location>
        <begin position="7"/>
        <end position="176"/>
    </location>
</feature>
<feature type="compositionally biased region" description="Low complexity" evidence="1">
    <location>
        <begin position="246"/>
        <end position="266"/>
    </location>
</feature>
<dbReference type="InterPro" id="IPR051604">
    <property type="entry name" value="Ergot_Alk_Oxidoreductase"/>
</dbReference>
<dbReference type="InterPro" id="IPR016040">
    <property type="entry name" value="NAD(P)-bd_dom"/>
</dbReference>
<feature type="region of interest" description="Disordered" evidence="1">
    <location>
        <begin position="240"/>
        <end position="279"/>
    </location>
</feature>
<evidence type="ECO:0000259" key="2">
    <source>
        <dbReference type="Pfam" id="PF13460"/>
    </source>
</evidence>
<evidence type="ECO:0000256" key="1">
    <source>
        <dbReference type="SAM" id="MobiDB-lite"/>
    </source>
</evidence>
<name>A0ABU2L6B1_9ACTN</name>
<dbReference type="Gene3D" id="3.40.50.720">
    <property type="entry name" value="NAD(P)-binding Rossmann-like Domain"/>
    <property type="match status" value="1"/>
</dbReference>
<dbReference type="PANTHER" id="PTHR43162">
    <property type="match status" value="1"/>
</dbReference>
<proteinExistence type="predicted"/>
<dbReference type="Pfam" id="PF13460">
    <property type="entry name" value="NAD_binding_10"/>
    <property type="match status" value="1"/>
</dbReference>
<dbReference type="InterPro" id="IPR036291">
    <property type="entry name" value="NAD(P)-bd_dom_sf"/>
</dbReference>
<reference evidence="4" key="1">
    <citation type="submission" date="2023-07" db="EMBL/GenBank/DDBJ databases">
        <title>30 novel species of actinomycetes from the DSMZ collection.</title>
        <authorList>
            <person name="Nouioui I."/>
        </authorList>
    </citation>
    <scope>NUCLEOTIDE SEQUENCE [LARGE SCALE GENOMIC DNA]</scope>
    <source>
        <strain evidence="4">DSM 44917</strain>
    </source>
</reference>
<keyword evidence="4" id="KW-1185">Reference proteome</keyword>
<protein>
    <submittedName>
        <fullName evidence="3">NAD(P)H-binding protein</fullName>
    </submittedName>
</protein>
<accession>A0ABU2L6B1</accession>
<evidence type="ECO:0000313" key="3">
    <source>
        <dbReference type="EMBL" id="MDT0307100.1"/>
    </source>
</evidence>
<comment type="caution">
    <text evidence="3">The sequence shown here is derived from an EMBL/GenBank/DDBJ whole genome shotgun (WGS) entry which is preliminary data.</text>
</comment>
<dbReference type="SUPFAM" id="SSF51735">
    <property type="entry name" value="NAD(P)-binding Rossmann-fold domains"/>
    <property type="match status" value="1"/>
</dbReference>
<dbReference type="PANTHER" id="PTHR43162:SF1">
    <property type="entry name" value="PRESTALK A DIFFERENTIATION PROTEIN A"/>
    <property type="match status" value="1"/>
</dbReference>
<dbReference type="RefSeq" id="WP_311630038.1">
    <property type="nucleotide sequence ID" value="NZ_JAVREN010000009.1"/>
</dbReference>
<sequence>MRVLITGATGHVGRLVAAGAVAAGAQVRALTRDPGAAAALLPPEAERVAGDLRRPEGLAAALRGVEALYLFAVPETAAEVVDAAKRAGVRRVVTLSSGAVTFGIDTTYHLPVERAVEASGLAWTHVRPGEFMLNRLWTWGPSIRAERTVRDPTPDAAWAPVHERDIAEVALAALLEEGHEGAAYTLNGPGTLSRRAQAEAIGAALGEEVRFERVTPEQAREEYRALGGFAAEHADLLLGFRDYDGSPADPSESSDSSDPSAQDDQPFGGPLPTAADVLHRPARTFAQWAHDHAEDFR</sequence>
<gene>
    <name evidence="3" type="ORF">RM780_09010</name>
</gene>